<dbReference type="Pfam" id="PF00535">
    <property type="entry name" value="Glycos_transf_2"/>
    <property type="match status" value="1"/>
</dbReference>
<dbReference type="InterPro" id="IPR029044">
    <property type="entry name" value="Nucleotide-diphossugar_trans"/>
</dbReference>
<dbReference type="Gene3D" id="3.90.550.10">
    <property type="entry name" value="Spore Coat Polysaccharide Biosynthesis Protein SpsA, Chain A"/>
    <property type="match status" value="1"/>
</dbReference>
<proteinExistence type="predicted"/>
<feature type="domain" description="Glycosyltransferase 2-like" evidence="1">
    <location>
        <begin position="9"/>
        <end position="70"/>
    </location>
</feature>
<protein>
    <recommendedName>
        <fullName evidence="1">Glycosyltransferase 2-like domain-containing protein</fullName>
    </recommendedName>
</protein>
<dbReference type="SUPFAM" id="SSF53448">
    <property type="entry name" value="Nucleotide-diphospho-sugar transferases"/>
    <property type="match status" value="1"/>
</dbReference>
<accession>X1L3G6</accession>
<dbReference type="AlphaFoldDB" id="X1L3G6"/>
<reference evidence="2" key="1">
    <citation type="journal article" date="2014" name="Front. Microbiol.">
        <title>High frequency of phylogenetically diverse reductive dehalogenase-homologous genes in deep subseafloor sedimentary metagenomes.</title>
        <authorList>
            <person name="Kawai M."/>
            <person name="Futagami T."/>
            <person name="Toyoda A."/>
            <person name="Takaki Y."/>
            <person name="Nishi S."/>
            <person name="Hori S."/>
            <person name="Arai W."/>
            <person name="Tsubouchi T."/>
            <person name="Morono Y."/>
            <person name="Uchiyama I."/>
            <person name="Ito T."/>
            <person name="Fujiyama A."/>
            <person name="Inagaki F."/>
            <person name="Takami H."/>
        </authorList>
    </citation>
    <scope>NUCLEOTIDE SEQUENCE</scope>
    <source>
        <strain evidence="2">Expedition CK06-06</strain>
    </source>
</reference>
<name>X1L3G6_9ZZZZ</name>
<dbReference type="InterPro" id="IPR001173">
    <property type="entry name" value="Glyco_trans_2-like"/>
</dbReference>
<sequence>MVRSRIIAVIPALNEEKVISKVIRGVKKYVDEIILIDDASSDKTAVIAEQEGAIILSHTKNQGYDKSLDDG</sequence>
<comment type="caution">
    <text evidence="2">The sequence shown here is derived from an EMBL/GenBank/DDBJ whole genome shotgun (WGS) entry which is preliminary data.</text>
</comment>
<organism evidence="2">
    <name type="scientific">marine sediment metagenome</name>
    <dbReference type="NCBI Taxonomy" id="412755"/>
    <lineage>
        <taxon>unclassified sequences</taxon>
        <taxon>metagenomes</taxon>
        <taxon>ecological metagenomes</taxon>
    </lineage>
</organism>
<evidence type="ECO:0000313" key="2">
    <source>
        <dbReference type="EMBL" id="GAI00436.1"/>
    </source>
</evidence>
<dbReference type="PANTHER" id="PTHR43630">
    <property type="entry name" value="POLY-BETA-1,6-N-ACETYL-D-GLUCOSAMINE SYNTHASE"/>
    <property type="match status" value="1"/>
</dbReference>
<feature type="non-terminal residue" evidence="2">
    <location>
        <position position="71"/>
    </location>
</feature>
<evidence type="ECO:0000259" key="1">
    <source>
        <dbReference type="Pfam" id="PF00535"/>
    </source>
</evidence>
<gene>
    <name evidence="2" type="ORF">S03H2_71223</name>
</gene>
<dbReference type="EMBL" id="BARU01047583">
    <property type="protein sequence ID" value="GAI00436.1"/>
    <property type="molecule type" value="Genomic_DNA"/>
</dbReference>
<dbReference type="PANTHER" id="PTHR43630:SF2">
    <property type="entry name" value="GLYCOSYLTRANSFERASE"/>
    <property type="match status" value="1"/>
</dbReference>